<sequence>MAASSRQGNQQVEQQTQVNESASTIPPSDLAELNAFIDSTLEHQSPSVIAALVTDNDMAPEPEFPLVNGDQHVPDVAAYFQSTMSVPRMAPTSSNIERKRNASVAFEVDEYNDENDDWDTDDDMDKDDDEEVTDEPVTPKKRGYQLRKAKDDVTRVKPPSKHSKRRGAVWHRERREVEDDDRKKLCEKIDDDILQQVDDAGGSTPAGRVFRSALLMIERLQQAEK</sequence>
<protein>
    <submittedName>
        <fullName evidence="2">Uncharacterized protein</fullName>
    </submittedName>
</protein>
<comment type="caution">
    <text evidence="2">The sequence shown here is derived from an EMBL/GenBank/DDBJ whole genome shotgun (WGS) entry which is preliminary data.</text>
</comment>
<dbReference type="AlphaFoldDB" id="A0AAN6DMA6"/>
<feature type="compositionally biased region" description="Basic residues" evidence="1">
    <location>
        <begin position="158"/>
        <end position="169"/>
    </location>
</feature>
<dbReference type="Proteomes" id="UP001203852">
    <property type="component" value="Unassembled WGS sequence"/>
</dbReference>
<feature type="compositionally biased region" description="Low complexity" evidence="1">
    <location>
        <begin position="7"/>
        <end position="20"/>
    </location>
</feature>
<feature type="compositionally biased region" description="Acidic residues" evidence="1">
    <location>
        <begin position="107"/>
        <end position="134"/>
    </location>
</feature>
<name>A0AAN6DMA6_9EURO</name>
<keyword evidence="3" id="KW-1185">Reference proteome</keyword>
<feature type="compositionally biased region" description="Basic and acidic residues" evidence="1">
    <location>
        <begin position="170"/>
        <end position="181"/>
    </location>
</feature>
<accession>A0AAN6DMA6</accession>
<dbReference type="EMBL" id="MU404363">
    <property type="protein sequence ID" value="KAI1608503.1"/>
    <property type="molecule type" value="Genomic_DNA"/>
</dbReference>
<evidence type="ECO:0000256" key="1">
    <source>
        <dbReference type="SAM" id="MobiDB-lite"/>
    </source>
</evidence>
<evidence type="ECO:0000313" key="2">
    <source>
        <dbReference type="EMBL" id="KAI1608503.1"/>
    </source>
</evidence>
<proteinExistence type="predicted"/>
<evidence type="ECO:0000313" key="3">
    <source>
        <dbReference type="Proteomes" id="UP001203852"/>
    </source>
</evidence>
<organism evidence="2 3">
    <name type="scientific">Exophiala viscosa</name>
    <dbReference type="NCBI Taxonomy" id="2486360"/>
    <lineage>
        <taxon>Eukaryota</taxon>
        <taxon>Fungi</taxon>
        <taxon>Dikarya</taxon>
        <taxon>Ascomycota</taxon>
        <taxon>Pezizomycotina</taxon>
        <taxon>Eurotiomycetes</taxon>
        <taxon>Chaetothyriomycetidae</taxon>
        <taxon>Chaetothyriales</taxon>
        <taxon>Herpotrichiellaceae</taxon>
        <taxon>Exophiala</taxon>
    </lineage>
</organism>
<gene>
    <name evidence="2" type="ORF">EDD36DRAFT_469387</name>
</gene>
<feature type="region of interest" description="Disordered" evidence="1">
    <location>
        <begin position="105"/>
        <end position="181"/>
    </location>
</feature>
<feature type="region of interest" description="Disordered" evidence="1">
    <location>
        <begin position="1"/>
        <end position="26"/>
    </location>
</feature>
<reference evidence="2" key="1">
    <citation type="journal article" date="2022" name="bioRxiv">
        <title>Deciphering the potential niche of two novel black yeast fungi from a biological soil crust based on their genomes, phenotypes, and melanin regulation.</title>
        <authorList>
            <consortium name="DOE Joint Genome Institute"/>
            <person name="Carr E.C."/>
            <person name="Barton Q."/>
            <person name="Grambo S."/>
            <person name="Sullivan M."/>
            <person name="Renfro C.M."/>
            <person name="Kuo A."/>
            <person name="Pangilinan J."/>
            <person name="Lipzen A."/>
            <person name="Keymanesh K."/>
            <person name="Savage E."/>
            <person name="Barry K."/>
            <person name="Grigoriev I.V."/>
            <person name="Riekhof W.R."/>
            <person name="Harris S.S."/>
        </authorList>
    </citation>
    <scope>NUCLEOTIDE SEQUENCE</scope>
    <source>
        <strain evidence="2">JF 03-4F</strain>
    </source>
</reference>